<protein>
    <recommendedName>
        <fullName evidence="7">Vacuolar protein 14 C-terminal Fig4-binding domain-containing protein</fullName>
    </recommendedName>
</protein>
<feature type="region of interest" description="Disordered" evidence="6">
    <location>
        <begin position="282"/>
        <end position="328"/>
    </location>
</feature>
<sequence length="888" mass="99109">MDTSIQRALNDKLYDKRKIGALELERVIRELVVSKDYQRVHDVLEQLCHDFAYAVHQPHARNGGLIGLAAAAIALGPELPRYLSKIVPPVLACFTDQDARVRYYACEAMYNIAKVAKGEILIYFNNIFDQLCKLGADSELSVKNGAELLDRLVKDIVSESAASYVSVLEAPSDIDDKDESGDPHVQLPTAFSLPRFIPLLKERIWVSNPFTRQFLVGWITLLDSIPDLELVTYLPHFLSGLLKFLCDQNSDVRTATHTCLDKFLSEIKRISRVKKGILESKKSREGGKRKRQESIDSGSYRPEPEEGDEVESDMSDDGGNESCEDDWIPGQDVEVNYKEILEILTASLESPLEEDSLLESLRWIVGFLDICPGEVLLFTPNILAHMLPAMASTKDTVQMAATRVNNSLMDYVVSLTDESSEPHSILPAPGFFGTKPNPTLEKHEAAGSNRASMSSARDPDQGPMQLQSRTAAAQMGGIPQVQTDLDYAAAVNSLTLLFLNDHEATRVAALTWLIMLHRKAPRKVLAFNDGTFPALLKTLSDPSDAVVTKDLQLLSQISRNSEDDYFAYFMVNLLQLFSTDRKLLEIRGNLIIRQLCISLSPERIYRTLADCIEKEEDVEFASIMVQNLNNNLITAPQLAEVRKRLRNLETKDGQTLFVALFRSWCYNAVATFSLCLLAQAYEQAYNLLQIFGELDMTVNILIQVDKLVQLIESPVFTYLRLQLLEPEKYPYLYKCMYGILMLLPQSSAFAALKNRLNSVSAIGYLHVAPRSAAPSSSSSSYDRPNRLKGRDEGGIRWVELLEKFRSVQERARRAQRQNMDNDDAPSIGVGELRIGDGSFDPRGKDGRTISSNPPPQKDANAPATKKSGLGRQFGRLGGAVSGRSKRNT</sequence>
<dbReference type="OMA" id="QCYQHVS"/>
<evidence type="ECO:0000256" key="3">
    <source>
        <dbReference type="ARBA" id="ARBA00022737"/>
    </source>
</evidence>
<gene>
    <name evidence="8" type="ORF">LLEC1_03450</name>
</gene>
<keyword evidence="4" id="KW-0472">Membrane</keyword>
<dbReference type="PROSITE" id="PS50077">
    <property type="entry name" value="HEAT_REPEAT"/>
    <property type="match status" value="1"/>
</dbReference>
<dbReference type="GO" id="GO:0070772">
    <property type="term" value="C:PAS complex"/>
    <property type="evidence" value="ECO:0007669"/>
    <property type="project" value="InterPro"/>
</dbReference>
<dbReference type="Pfam" id="PF11916">
    <property type="entry name" value="Vac14_Fig4_bd"/>
    <property type="match status" value="1"/>
</dbReference>
<dbReference type="PANTHER" id="PTHR16023">
    <property type="entry name" value="TAX1 BINDING PROTEIN-RELATED"/>
    <property type="match status" value="1"/>
</dbReference>
<comment type="subcellular location">
    <subcellularLocation>
        <location evidence="1">Endomembrane system</location>
    </subcellularLocation>
</comment>
<evidence type="ECO:0000313" key="8">
    <source>
        <dbReference type="EMBL" id="OAR03099.1"/>
    </source>
</evidence>
<feature type="compositionally biased region" description="Acidic residues" evidence="6">
    <location>
        <begin position="305"/>
        <end position="327"/>
    </location>
</feature>
<evidence type="ECO:0000256" key="2">
    <source>
        <dbReference type="ARBA" id="ARBA00010225"/>
    </source>
</evidence>
<dbReference type="GO" id="GO:0006661">
    <property type="term" value="P:phosphatidylinositol biosynthetic process"/>
    <property type="evidence" value="ECO:0007669"/>
    <property type="project" value="InterPro"/>
</dbReference>
<dbReference type="InterPro" id="IPR016024">
    <property type="entry name" value="ARM-type_fold"/>
</dbReference>
<evidence type="ECO:0000256" key="4">
    <source>
        <dbReference type="ARBA" id="ARBA00023136"/>
    </source>
</evidence>
<accession>A0A179IMU6</accession>
<feature type="domain" description="Vacuolar protein 14 C-terminal Fig4-binding" evidence="7">
    <location>
        <begin position="581"/>
        <end position="759"/>
    </location>
</feature>
<dbReference type="GO" id="GO:0010008">
    <property type="term" value="C:endosome membrane"/>
    <property type="evidence" value="ECO:0007669"/>
    <property type="project" value="TreeGrafter"/>
</dbReference>
<dbReference type="Gene3D" id="1.25.10.10">
    <property type="entry name" value="Leucine-rich Repeat Variant"/>
    <property type="match status" value="2"/>
</dbReference>
<dbReference type="InterPro" id="IPR011989">
    <property type="entry name" value="ARM-like"/>
</dbReference>
<reference evidence="8 9" key="1">
    <citation type="submission" date="2016-03" db="EMBL/GenBank/DDBJ databases">
        <title>Fine-scale spatial genetic structure of a fungal parasite of coffee scale insects.</title>
        <authorList>
            <person name="Jackson D."/>
            <person name="Zemenick K.A."/>
            <person name="Malloure B."/>
            <person name="Quandt C.A."/>
            <person name="James T.Y."/>
        </authorList>
    </citation>
    <scope>NUCLEOTIDE SEQUENCE [LARGE SCALE GENOMIC DNA]</scope>
    <source>
        <strain evidence="8 9">UM487</strain>
    </source>
</reference>
<dbReference type="SUPFAM" id="SSF48371">
    <property type="entry name" value="ARM repeat"/>
    <property type="match status" value="1"/>
</dbReference>
<dbReference type="PANTHER" id="PTHR16023:SF0">
    <property type="entry name" value="PROTEIN VAC14 HOMOLOG"/>
    <property type="match status" value="1"/>
</dbReference>
<dbReference type="OrthoDB" id="5574975at2759"/>
<evidence type="ECO:0000256" key="5">
    <source>
        <dbReference type="PROSITE-ProRule" id="PRU00103"/>
    </source>
</evidence>
<evidence type="ECO:0000313" key="9">
    <source>
        <dbReference type="Proteomes" id="UP000243081"/>
    </source>
</evidence>
<dbReference type="Pfam" id="PF12755">
    <property type="entry name" value="Vac14_Fab1_bd"/>
    <property type="match status" value="1"/>
</dbReference>
<evidence type="ECO:0000256" key="1">
    <source>
        <dbReference type="ARBA" id="ARBA00004308"/>
    </source>
</evidence>
<name>A0A179IMU6_CORDF</name>
<proteinExistence type="inferred from homology"/>
<dbReference type="AlphaFoldDB" id="A0A179IMU6"/>
<keyword evidence="3" id="KW-0677">Repeat</keyword>
<evidence type="ECO:0000256" key="6">
    <source>
        <dbReference type="SAM" id="MobiDB-lite"/>
    </source>
</evidence>
<dbReference type="EMBL" id="LUKN01000334">
    <property type="protein sequence ID" value="OAR03099.1"/>
    <property type="molecule type" value="Genomic_DNA"/>
</dbReference>
<dbReference type="Proteomes" id="UP000243081">
    <property type="component" value="Unassembled WGS sequence"/>
</dbReference>
<dbReference type="InterPro" id="IPR021133">
    <property type="entry name" value="HEAT_type_2"/>
</dbReference>
<dbReference type="InterPro" id="IPR026825">
    <property type="entry name" value="Vac14"/>
</dbReference>
<feature type="region of interest" description="Disordered" evidence="6">
    <location>
        <begin position="426"/>
        <end position="464"/>
    </location>
</feature>
<keyword evidence="9" id="KW-1185">Reference proteome</keyword>
<organism evidence="8 9">
    <name type="scientific">Cordyceps confragosa</name>
    <name type="common">Lecanicillium lecanii</name>
    <dbReference type="NCBI Taxonomy" id="2714763"/>
    <lineage>
        <taxon>Eukaryota</taxon>
        <taxon>Fungi</taxon>
        <taxon>Dikarya</taxon>
        <taxon>Ascomycota</taxon>
        <taxon>Pezizomycotina</taxon>
        <taxon>Sordariomycetes</taxon>
        <taxon>Hypocreomycetidae</taxon>
        <taxon>Hypocreales</taxon>
        <taxon>Cordycipitaceae</taxon>
        <taxon>Akanthomyces</taxon>
    </lineage>
</organism>
<dbReference type="InterPro" id="IPR021841">
    <property type="entry name" value="VAC14_Fig4p-bd"/>
</dbReference>
<dbReference type="GO" id="GO:0000329">
    <property type="term" value="C:fungal-type vacuole membrane"/>
    <property type="evidence" value="ECO:0007669"/>
    <property type="project" value="TreeGrafter"/>
</dbReference>
<comment type="similarity">
    <text evidence="2">Belongs to the VAC14 family.</text>
</comment>
<evidence type="ECO:0000259" key="7">
    <source>
        <dbReference type="Pfam" id="PF11916"/>
    </source>
</evidence>
<feature type="repeat" description="HEAT" evidence="5">
    <location>
        <begin position="86"/>
        <end position="121"/>
    </location>
</feature>
<feature type="region of interest" description="Disordered" evidence="6">
    <location>
        <begin position="812"/>
        <end position="888"/>
    </location>
</feature>
<comment type="caution">
    <text evidence="8">The sequence shown here is derived from an EMBL/GenBank/DDBJ whole genome shotgun (WGS) entry which is preliminary data.</text>
</comment>